<dbReference type="AlphaFoldDB" id="A0A0F9R1U5"/>
<name>A0A0F9R1U5_9ZZZZ</name>
<accession>A0A0F9R1U5</accession>
<gene>
    <name evidence="1" type="ORF">LCGC14_1026410</name>
</gene>
<organism evidence="1">
    <name type="scientific">marine sediment metagenome</name>
    <dbReference type="NCBI Taxonomy" id="412755"/>
    <lineage>
        <taxon>unclassified sequences</taxon>
        <taxon>metagenomes</taxon>
        <taxon>ecological metagenomes</taxon>
    </lineage>
</organism>
<proteinExistence type="predicted"/>
<dbReference type="EMBL" id="LAZR01004135">
    <property type="protein sequence ID" value="KKN11453.1"/>
    <property type="molecule type" value="Genomic_DNA"/>
</dbReference>
<protein>
    <recommendedName>
        <fullName evidence="2">DUF1579 domain-containing protein</fullName>
    </recommendedName>
</protein>
<comment type="caution">
    <text evidence="1">The sequence shown here is derived from an EMBL/GenBank/DDBJ whole genome shotgun (WGS) entry which is preliminary data.</text>
</comment>
<evidence type="ECO:0008006" key="2">
    <source>
        <dbReference type="Google" id="ProtNLM"/>
    </source>
</evidence>
<reference evidence="1" key="1">
    <citation type="journal article" date="2015" name="Nature">
        <title>Complex archaea that bridge the gap between prokaryotes and eukaryotes.</title>
        <authorList>
            <person name="Spang A."/>
            <person name="Saw J.H."/>
            <person name="Jorgensen S.L."/>
            <person name="Zaremba-Niedzwiedzka K."/>
            <person name="Martijn J."/>
            <person name="Lind A.E."/>
            <person name="van Eijk R."/>
            <person name="Schleper C."/>
            <person name="Guy L."/>
            <person name="Ettema T.J."/>
        </authorList>
    </citation>
    <scope>NUCLEOTIDE SEQUENCE</scope>
</reference>
<sequence length="192" mass="21434">MIKLISCLSLLMTISLPVAAFECYQASPTAEALEDEYQNNDNSFSISGDEKELQFLKSLKGKWQGTGEEISCKGTENHPEKISKAMNVEADVIENGIVLFRAKLEKSFPTEGISRSDDIGLINTDSLYSLSVNGRNVEANQREFASNGANAGVRYLEYMIRIQAPSDNNINIEWDMFTNGVYVFTQKLNLTR</sequence>
<evidence type="ECO:0000313" key="1">
    <source>
        <dbReference type="EMBL" id="KKN11453.1"/>
    </source>
</evidence>